<dbReference type="EMBL" id="WMBT01000001">
    <property type="protein sequence ID" value="MTD98969.1"/>
    <property type="molecule type" value="Genomic_DNA"/>
</dbReference>
<dbReference type="PANTHER" id="PTHR30406:SF8">
    <property type="entry name" value="SULFATE TRANSPORT SYSTEM PERMEASE PROTEIN CYST"/>
    <property type="match status" value="1"/>
</dbReference>
<dbReference type="FunFam" id="1.10.3720.10:FF:000004">
    <property type="entry name" value="Sulfate transport system permease protein CysT"/>
    <property type="match status" value="1"/>
</dbReference>
<dbReference type="SUPFAM" id="SSF161098">
    <property type="entry name" value="MetI-like"/>
    <property type="match status" value="1"/>
</dbReference>
<reference evidence="11 12" key="1">
    <citation type="submission" date="2019-11" db="EMBL/GenBank/DDBJ databases">
        <authorList>
            <person name="Lang L."/>
        </authorList>
    </citation>
    <scope>NUCLEOTIDE SEQUENCE [LARGE SCALE GENOMIC DNA]</scope>
    <source>
        <strain evidence="11 12">YIM 132242</strain>
    </source>
</reference>
<dbReference type="Proteomes" id="UP000481417">
    <property type="component" value="Unassembled WGS sequence"/>
</dbReference>
<dbReference type="InterPro" id="IPR035906">
    <property type="entry name" value="MetI-like_sf"/>
</dbReference>
<comment type="subunit">
    <text evidence="2">The complex is composed of two ATP-binding proteins (CysA), two transmembrane proteins (CysT and CysW) and a solute-binding protein (CysP).</text>
</comment>
<dbReference type="Gene3D" id="1.10.3720.10">
    <property type="entry name" value="MetI-like"/>
    <property type="match status" value="1"/>
</dbReference>
<evidence type="ECO:0000313" key="12">
    <source>
        <dbReference type="Proteomes" id="UP000481417"/>
    </source>
</evidence>
<gene>
    <name evidence="11" type="primary">cysT</name>
    <name evidence="11" type="ORF">GIY56_01550</name>
</gene>
<dbReference type="AlphaFoldDB" id="A0A6L6HL58"/>
<keyword evidence="12" id="KW-1185">Reference proteome</keyword>
<dbReference type="Pfam" id="PF00528">
    <property type="entry name" value="BPD_transp_1"/>
    <property type="match status" value="1"/>
</dbReference>
<evidence type="ECO:0000256" key="3">
    <source>
        <dbReference type="ARBA" id="ARBA00022448"/>
    </source>
</evidence>
<comment type="function">
    <text evidence="9">Part of the ABC transporter complex (TC 3.A.1.6.1) involved in sulfate/thiosulfate import.</text>
</comment>
<dbReference type="GO" id="GO:0005886">
    <property type="term" value="C:plasma membrane"/>
    <property type="evidence" value="ECO:0007669"/>
    <property type="project" value="UniProtKB-SubCell"/>
</dbReference>
<evidence type="ECO:0000256" key="2">
    <source>
        <dbReference type="ARBA" id="ARBA00011779"/>
    </source>
</evidence>
<comment type="caution">
    <text evidence="11">The sequence shown here is derived from an EMBL/GenBank/DDBJ whole genome shotgun (WGS) entry which is preliminary data.</text>
</comment>
<dbReference type="RefSeq" id="WP_154763051.1">
    <property type="nucleotide sequence ID" value="NZ_WMBT01000001.1"/>
</dbReference>
<sequence>MTARPLVHKTAMPGLGLSAGITLAMLSIVVLLPIGALLMKGASFGLSNVLEVVGRERVMASLILSFKLALLAALFNLVFGVLLAWVLVRYRFPGKRLLDAAVDLPFALPTAVAGIALTALYAPNGTFGSLAVQLGVKIAYTQAGIFIALVFVGLPFVTRTVQPVIEEIDREVEEASATLGASRLYTLRHVILPMLTPAALTGFALALARAVGEYGSVIFIAGNIPLRTEIAPLLIVIQLEEFNYDAAAAIGIAMLVISFAMLLAINLIQIVSRRKMGHV</sequence>
<dbReference type="PANTHER" id="PTHR30406">
    <property type="entry name" value="SULFATE TRANSPORT SYSTEM PERMEASE PROTEIN"/>
    <property type="match status" value="1"/>
</dbReference>
<dbReference type="PROSITE" id="PS50928">
    <property type="entry name" value="ABC_TM1"/>
    <property type="match status" value="1"/>
</dbReference>
<feature type="transmembrane region" description="Helical" evidence="9">
    <location>
        <begin position="190"/>
        <end position="211"/>
    </location>
</feature>
<dbReference type="NCBIfam" id="TIGR02139">
    <property type="entry name" value="permease_CysT"/>
    <property type="match status" value="1"/>
</dbReference>
<dbReference type="InterPro" id="IPR005667">
    <property type="entry name" value="Sulph_transpt2"/>
</dbReference>
<feature type="transmembrane region" description="Helical" evidence="9">
    <location>
        <begin position="12"/>
        <end position="38"/>
    </location>
</feature>
<organism evidence="11 12">
    <name type="scientific">Paracoccus lichenicola</name>
    <dbReference type="NCBI Taxonomy" id="2665644"/>
    <lineage>
        <taxon>Bacteria</taxon>
        <taxon>Pseudomonadati</taxon>
        <taxon>Pseudomonadota</taxon>
        <taxon>Alphaproteobacteria</taxon>
        <taxon>Rhodobacterales</taxon>
        <taxon>Paracoccaceae</taxon>
        <taxon>Paracoccus</taxon>
    </lineage>
</organism>
<feature type="transmembrane region" description="Helical" evidence="9">
    <location>
        <begin position="100"/>
        <end position="122"/>
    </location>
</feature>
<evidence type="ECO:0000256" key="5">
    <source>
        <dbReference type="ARBA" id="ARBA00022989"/>
    </source>
</evidence>
<comment type="subcellular location">
    <subcellularLocation>
        <location evidence="1">Cell membrane</location>
        <topology evidence="1">Multi-pass membrane protein</topology>
    </subcellularLocation>
</comment>
<comment type="function">
    <text evidence="8">Part of the ABC transporter complex CysAWTP (TC 3.A.1.6.1) involved in sulfate/thiosulfate import. Probably responsible for the translocation of the substrate across the membrane.</text>
</comment>
<dbReference type="GO" id="GO:0015419">
    <property type="term" value="F:ABC-type sulfate transporter activity"/>
    <property type="evidence" value="ECO:0007669"/>
    <property type="project" value="UniProtKB-UniRule"/>
</dbReference>
<keyword evidence="5 9" id="KW-1133">Transmembrane helix</keyword>
<proteinExistence type="inferred from homology"/>
<evidence type="ECO:0000259" key="10">
    <source>
        <dbReference type="PROSITE" id="PS50928"/>
    </source>
</evidence>
<evidence type="ECO:0000256" key="1">
    <source>
        <dbReference type="ARBA" id="ARBA00004651"/>
    </source>
</evidence>
<feature type="transmembrane region" description="Helical" evidence="9">
    <location>
        <begin position="134"/>
        <end position="157"/>
    </location>
</feature>
<feature type="domain" description="ABC transmembrane type-1" evidence="10">
    <location>
        <begin position="62"/>
        <end position="265"/>
    </location>
</feature>
<keyword evidence="4 9" id="KW-0812">Transmembrane</keyword>
<evidence type="ECO:0000256" key="4">
    <source>
        <dbReference type="ARBA" id="ARBA00022692"/>
    </source>
</evidence>
<comment type="caution">
    <text evidence="9">Lacks conserved residue(s) required for the propagation of feature annotation.</text>
</comment>
<keyword evidence="6 9" id="KW-0764">Sulfate transport</keyword>
<feature type="transmembrane region" description="Helical" evidence="9">
    <location>
        <begin position="246"/>
        <end position="268"/>
    </location>
</feature>
<keyword evidence="7 9" id="KW-0472">Membrane</keyword>
<feature type="transmembrane region" description="Helical" evidence="9">
    <location>
        <begin position="58"/>
        <end position="88"/>
    </location>
</feature>
<protein>
    <recommendedName>
        <fullName evidence="9">Sulfate transport system permease protein CysT</fullName>
    </recommendedName>
</protein>
<dbReference type="InterPro" id="IPR011865">
    <property type="entry name" value="CysT_permease"/>
</dbReference>
<evidence type="ECO:0000313" key="11">
    <source>
        <dbReference type="EMBL" id="MTD98969.1"/>
    </source>
</evidence>
<evidence type="ECO:0000256" key="8">
    <source>
        <dbReference type="ARBA" id="ARBA00025323"/>
    </source>
</evidence>
<dbReference type="InterPro" id="IPR000515">
    <property type="entry name" value="MetI-like"/>
</dbReference>
<dbReference type="NCBIfam" id="TIGR00969">
    <property type="entry name" value="3a0106s02"/>
    <property type="match status" value="1"/>
</dbReference>
<accession>A0A6L6HL58</accession>
<evidence type="ECO:0000256" key="6">
    <source>
        <dbReference type="ARBA" id="ARBA00023032"/>
    </source>
</evidence>
<evidence type="ECO:0000256" key="9">
    <source>
        <dbReference type="RuleBase" id="RU366001"/>
    </source>
</evidence>
<name>A0A6L6HL58_9RHOB</name>
<keyword evidence="3 9" id="KW-0813">Transport</keyword>
<dbReference type="CDD" id="cd06261">
    <property type="entry name" value="TM_PBP2"/>
    <property type="match status" value="1"/>
</dbReference>
<comment type="similarity">
    <text evidence="9">Belongs to the binding-protein-dependent transport system permease family. CysTW subfamily.</text>
</comment>
<evidence type="ECO:0000256" key="7">
    <source>
        <dbReference type="ARBA" id="ARBA00023136"/>
    </source>
</evidence>